<dbReference type="EC" id="3.2.1.51" evidence="3"/>
<evidence type="ECO:0000256" key="2">
    <source>
        <dbReference type="ARBA" id="ARBA00007951"/>
    </source>
</evidence>
<dbReference type="PANTHER" id="PTHR10030">
    <property type="entry name" value="ALPHA-L-FUCOSIDASE"/>
    <property type="match status" value="1"/>
</dbReference>
<dbReference type="Proteomes" id="UP001168883">
    <property type="component" value="Unassembled WGS sequence"/>
</dbReference>
<feature type="domain" description="Glycoside hydrolase family 29 N-terminal" evidence="7">
    <location>
        <begin position="10"/>
        <end position="312"/>
    </location>
</feature>
<dbReference type="SMART" id="SM00812">
    <property type="entry name" value="Alpha_L_fucos"/>
    <property type="match status" value="1"/>
</dbReference>
<evidence type="ECO:0000256" key="1">
    <source>
        <dbReference type="ARBA" id="ARBA00004071"/>
    </source>
</evidence>
<evidence type="ECO:0000256" key="6">
    <source>
        <dbReference type="ARBA" id="ARBA00023295"/>
    </source>
</evidence>
<keyword evidence="6" id="KW-0326">Glycosidase</keyword>
<dbReference type="InterPro" id="IPR017853">
    <property type="entry name" value="GH"/>
</dbReference>
<dbReference type="EMBL" id="JAUMKJ010000056">
    <property type="protein sequence ID" value="MDO3681166.1"/>
    <property type="molecule type" value="Genomic_DNA"/>
</dbReference>
<evidence type="ECO:0000256" key="4">
    <source>
        <dbReference type="ARBA" id="ARBA00022729"/>
    </source>
</evidence>
<name>A0ABT8VJR3_9BACL</name>
<evidence type="ECO:0000256" key="3">
    <source>
        <dbReference type="ARBA" id="ARBA00012662"/>
    </source>
</evidence>
<dbReference type="InterPro" id="IPR057739">
    <property type="entry name" value="Glyco_hydro_29_N"/>
</dbReference>
<keyword evidence="5" id="KW-0378">Hydrolase</keyword>
<dbReference type="PRINTS" id="PR00741">
    <property type="entry name" value="GLHYDRLASE29"/>
</dbReference>
<evidence type="ECO:0000313" key="8">
    <source>
        <dbReference type="EMBL" id="MDO3681166.1"/>
    </source>
</evidence>
<accession>A0ABT8VJR3</accession>
<organism evidence="8 9">
    <name type="scientific">Paenibacillus ehimensis</name>
    <dbReference type="NCBI Taxonomy" id="79264"/>
    <lineage>
        <taxon>Bacteria</taxon>
        <taxon>Bacillati</taxon>
        <taxon>Bacillota</taxon>
        <taxon>Bacilli</taxon>
        <taxon>Bacillales</taxon>
        <taxon>Paenibacillaceae</taxon>
        <taxon>Paenibacillus</taxon>
    </lineage>
</organism>
<comment type="caution">
    <text evidence="8">The sequence shown here is derived from an EMBL/GenBank/DDBJ whole genome shotgun (WGS) entry which is preliminary data.</text>
</comment>
<gene>
    <name evidence="8" type="ORF">Q3C12_29640</name>
</gene>
<evidence type="ECO:0000256" key="5">
    <source>
        <dbReference type="ARBA" id="ARBA00022801"/>
    </source>
</evidence>
<evidence type="ECO:0000259" key="7">
    <source>
        <dbReference type="Pfam" id="PF01120"/>
    </source>
</evidence>
<dbReference type="Pfam" id="PF01120">
    <property type="entry name" value="Alpha_L_fucos"/>
    <property type="match status" value="1"/>
</dbReference>
<dbReference type="PANTHER" id="PTHR10030:SF37">
    <property type="entry name" value="ALPHA-L-FUCOSIDASE-RELATED"/>
    <property type="match status" value="1"/>
</dbReference>
<reference evidence="8" key="1">
    <citation type="submission" date="2023-07" db="EMBL/GenBank/DDBJ databases">
        <authorList>
            <person name="Aktuganov G."/>
            <person name="Boyko T."/>
            <person name="Delegan Y."/>
            <person name="Galimzianova N."/>
            <person name="Gilvanova E."/>
            <person name="Korobov V."/>
            <person name="Kuzmina L."/>
            <person name="Melentiev A."/>
            <person name="Milman P."/>
            <person name="Ryabova A."/>
            <person name="Stupak E."/>
            <person name="Yasakov T."/>
            <person name="Zharikova N."/>
            <person name="Zhurenko E."/>
        </authorList>
    </citation>
    <scope>NUCLEOTIDE SEQUENCE</scope>
    <source>
        <strain evidence="8">IB-739</strain>
    </source>
</reference>
<evidence type="ECO:0000313" key="9">
    <source>
        <dbReference type="Proteomes" id="UP001168883"/>
    </source>
</evidence>
<dbReference type="RefSeq" id="WP_302881114.1">
    <property type="nucleotide sequence ID" value="NZ_JAUMKJ010000056.1"/>
</dbReference>
<dbReference type="InterPro" id="IPR016286">
    <property type="entry name" value="FUC_metazoa-typ"/>
</dbReference>
<comment type="similarity">
    <text evidence="2">Belongs to the glycosyl hydrolase 29 family.</text>
</comment>
<proteinExistence type="inferred from homology"/>
<protein>
    <recommendedName>
        <fullName evidence="3">alpha-L-fucosidase</fullName>
        <ecNumber evidence="3">3.2.1.51</ecNumber>
    </recommendedName>
</protein>
<sequence>MTVTSGEDKIKWWKDAKFGMFIHWGLYAALGRGEWVMYELNIPVRDYERLAETFHPVRFDAKSWVGLAKAAGMKYIVITAKHHDGFAMFRSQAEPFNIADATPFGRDPMRELAEECREQGIVLCFYYSHVIDWHHPHAVHNKYNNVWDYDAESKHFPAYWNGLVKPQIRELLTQYGPVGLVWFDTAGGLSKEDSEELVGLVRGLQPDCLINSRVSHYPDMGDYQSKGDNEIPMYGEDSRAWETPMTLNQSWGFSTKDQVWKQPEAIIRKLVHIVSKGGNLLLNVGPDAEGHIPDLSAERLREVGAWLNVHGEAVYGAAASPFPYEMEWGAVTVKPGRVYLHLTSDAWPQGELRLYGLQNKIKQAYVLSDPGRTPLETTQRYDAGMDHHTLTVGLPDKPANDCMTVIAIDIEGELSVDTRLSQQPSGHAKLEWANGRIDADAKTIEWSLQIVAPGTFDLELVCFQKEGASWDEAFREGIEAASGSRRFTAQPKPDQVIKNSTACQHPYTEVHSHLGTIVFDRPGTCTLSLRSALIRPKSGFTEIWQADPVKQRAVKLVKRQ</sequence>
<dbReference type="InterPro" id="IPR000933">
    <property type="entry name" value="Glyco_hydro_29"/>
</dbReference>
<keyword evidence="9" id="KW-1185">Reference proteome</keyword>
<dbReference type="Gene3D" id="3.20.20.80">
    <property type="entry name" value="Glycosidases"/>
    <property type="match status" value="1"/>
</dbReference>
<comment type="function">
    <text evidence="1">Alpha-L-fucosidase is responsible for hydrolyzing the alpha-1,6-linked fucose joined to the reducing-end N-acetylglucosamine of the carbohydrate moieties of glycoproteins.</text>
</comment>
<keyword evidence="4" id="KW-0732">Signal</keyword>
<dbReference type="SUPFAM" id="SSF51445">
    <property type="entry name" value="(Trans)glycosidases"/>
    <property type="match status" value="1"/>
</dbReference>